<dbReference type="KEGG" id="pacp:FAZ97_16950"/>
<evidence type="ECO:0000313" key="6">
    <source>
        <dbReference type="Proteomes" id="UP000434209"/>
    </source>
</evidence>
<dbReference type="AlphaFoldDB" id="A0A7Z2GAL7"/>
<comment type="similarity">
    <text evidence="1">Belongs to the SMP-30/CGR1 family.</text>
</comment>
<name>A0A7Z2GAL7_9BURK</name>
<dbReference type="PANTHER" id="PTHR10907">
    <property type="entry name" value="REGUCALCIN"/>
    <property type="match status" value="1"/>
</dbReference>
<keyword evidence="3" id="KW-0479">Metal-binding</keyword>
<keyword evidence="3" id="KW-0862">Zinc</keyword>
<evidence type="ECO:0000256" key="2">
    <source>
        <dbReference type="PIRSR" id="PIRSR605511-1"/>
    </source>
</evidence>
<sequence>MSTAPARPLEAHDARRSSVGECPVWRAEESALYWVDIPAQTLVRYAVDTARRTEWALPERIGCFAFARDGGVLAALETGLFAVTLHEPAANARTGEVSVRPLADVAHEAARMRFNDGRCDRQGRFWSGTMVQDASEPNPAGKLYRYTAHDGLSAPVVDGLCTQNGLAWSPDGRTMYLSDSHASSRLIWAFDYDIDDGVPTNRRVFADLHDYTGRPDGAAVDADGCYWICANDAGRLLRFTPEGRLERSVAVPVAKPSMCAFGGANLDVLYVTTICPPQTGEQDGLVFAIDAGVRGLPEPDFAGSLRAAT</sequence>
<dbReference type="InterPro" id="IPR013658">
    <property type="entry name" value="SGL"/>
</dbReference>
<proteinExistence type="inferred from homology"/>
<dbReference type="EMBL" id="CP046910">
    <property type="protein sequence ID" value="QGZ58030.1"/>
    <property type="molecule type" value="Genomic_DNA"/>
</dbReference>
<evidence type="ECO:0000313" key="5">
    <source>
        <dbReference type="EMBL" id="QGZ58030.1"/>
    </source>
</evidence>
<dbReference type="Proteomes" id="UP000434209">
    <property type="component" value="Chromosome 2"/>
</dbReference>
<feature type="binding site" evidence="3">
    <location>
        <position position="216"/>
    </location>
    <ligand>
        <name>a divalent metal cation</name>
        <dbReference type="ChEBI" id="CHEBI:60240"/>
    </ligand>
</feature>
<reference evidence="5 6" key="1">
    <citation type="submission" date="2019-12" db="EMBL/GenBank/DDBJ databases">
        <title>Paraburkholderia acidiphila 7Q-K02 sp. nov and Paraburkholderia acidisoli DHF22 sp. nov., two strains isolated from forest soil.</title>
        <authorList>
            <person name="Gao Z."/>
            <person name="Qiu L."/>
        </authorList>
    </citation>
    <scope>NUCLEOTIDE SEQUENCE [LARGE SCALE GENOMIC DNA]</scope>
    <source>
        <strain evidence="5 6">7Q-K02</strain>
    </source>
</reference>
<accession>A0A7Z2GAL7</accession>
<feature type="binding site" evidence="3">
    <location>
        <position position="164"/>
    </location>
    <ligand>
        <name>a divalent metal cation</name>
        <dbReference type="ChEBI" id="CHEBI:60240"/>
    </ligand>
</feature>
<dbReference type="OrthoDB" id="9775406at2"/>
<protein>
    <submittedName>
        <fullName evidence="5">SMP-30/gluconolactonase/LRE family protein</fullName>
    </submittedName>
</protein>
<dbReference type="RefSeq" id="WP_158760966.1">
    <property type="nucleotide sequence ID" value="NZ_CP046910.1"/>
</dbReference>
<dbReference type="Pfam" id="PF08450">
    <property type="entry name" value="SGL"/>
    <property type="match status" value="1"/>
</dbReference>
<feature type="domain" description="SMP-30/Gluconolactonase/LRE-like region" evidence="4">
    <location>
        <begin position="19"/>
        <end position="274"/>
    </location>
</feature>
<comment type="cofactor">
    <cofactor evidence="3">
        <name>Zn(2+)</name>
        <dbReference type="ChEBI" id="CHEBI:29105"/>
    </cofactor>
    <text evidence="3">Binds 1 divalent metal cation per subunit.</text>
</comment>
<evidence type="ECO:0000256" key="3">
    <source>
        <dbReference type="PIRSR" id="PIRSR605511-2"/>
    </source>
</evidence>
<feature type="binding site" evidence="3">
    <location>
        <position position="21"/>
    </location>
    <ligand>
        <name>a divalent metal cation</name>
        <dbReference type="ChEBI" id="CHEBI:60240"/>
    </ligand>
</feature>
<dbReference type="InterPro" id="IPR011042">
    <property type="entry name" value="6-blade_b-propeller_TolB-like"/>
</dbReference>
<gene>
    <name evidence="5" type="ORF">FAZ97_16950</name>
</gene>
<dbReference type="SUPFAM" id="SSF63829">
    <property type="entry name" value="Calcium-dependent phosphotriesterase"/>
    <property type="match status" value="1"/>
</dbReference>
<evidence type="ECO:0000259" key="4">
    <source>
        <dbReference type="Pfam" id="PF08450"/>
    </source>
</evidence>
<dbReference type="Gene3D" id="2.120.10.30">
    <property type="entry name" value="TolB, C-terminal domain"/>
    <property type="match status" value="1"/>
</dbReference>
<dbReference type="PANTHER" id="PTHR10907:SF47">
    <property type="entry name" value="REGUCALCIN"/>
    <property type="match status" value="1"/>
</dbReference>
<dbReference type="GO" id="GO:0004341">
    <property type="term" value="F:gluconolactonase activity"/>
    <property type="evidence" value="ECO:0007669"/>
    <property type="project" value="TreeGrafter"/>
</dbReference>
<dbReference type="PRINTS" id="PR01790">
    <property type="entry name" value="SMP30FAMILY"/>
</dbReference>
<feature type="active site" description="Proton donor/acceptor" evidence="2">
    <location>
        <position position="216"/>
    </location>
</feature>
<dbReference type="InterPro" id="IPR005511">
    <property type="entry name" value="SMP-30"/>
</dbReference>
<feature type="binding site" evidence="3">
    <location>
        <position position="113"/>
    </location>
    <ligand>
        <name>substrate</name>
    </ligand>
</feature>
<dbReference type="GO" id="GO:0005509">
    <property type="term" value="F:calcium ion binding"/>
    <property type="evidence" value="ECO:0007669"/>
    <property type="project" value="TreeGrafter"/>
</dbReference>
<feature type="binding site" evidence="3">
    <location>
        <position position="133"/>
    </location>
    <ligand>
        <name>substrate</name>
    </ligand>
</feature>
<keyword evidence="6" id="KW-1185">Reference proteome</keyword>
<feature type="binding site" evidence="3">
    <location>
        <position position="115"/>
    </location>
    <ligand>
        <name>substrate</name>
    </ligand>
</feature>
<dbReference type="GO" id="GO:0019853">
    <property type="term" value="P:L-ascorbic acid biosynthetic process"/>
    <property type="evidence" value="ECO:0007669"/>
    <property type="project" value="TreeGrafter"/>
</dbReference>
<evidence type="ECO:0000256" key="1">
    <source>
        <dbReference type="ARBA" id="ARBA00008853"/>
    </source>
</evidence>
<organism evidence="5 6">
    <name type="scientific">Paraburkholderia acidiphila</name>
    <dbReference type="NCBI Taxonomy" id="2571747"/>
    <lineage>
        <taxon>Bacteria</taxon>
        <taxon>Pseudomonadati</taxon>
        <taxon>Pseudomonadota</taxon>
        <taxon>Betaproteobacteria</taxon>
        <taxon>Burkholderiales</taxon>
        <taxon>Burkholderiaceae</taxon>
        <taxon>Paraburkholderia</taxon>
    </lineage>
</organism>